<proteinExistence type="predicted"/>
<dbReference type="PANTHER" id="PTHR30437:SF5">
    <property type="entry name" value="REGULATOR OF NUCLEOSIDE DIPHOSPHATE KINASE"/>
    <property type="match status" value="1"/>
</dbReference>
<comment type="caution">
    <text evidence="2">The sequence shown here is derived from an EMBL/GenBank/DDBJ whole genome shotgun (WGS) entry which is preliminary data.</text>
</comment>
<dbReference type="InterPro" id="IPR023459">
    <property type="entry name" value="Tscrpt_elong_fac_GreA/B_fam"/>
</dbReference>
<evidence type="ECO:0000313" key="3">
    <source>
        <dbReference type="Proteomes" id="UP000629963"/>
    </source>
</evidence>
<evidence type="ECO:0000313" key="2">
    <source>
        <dbReference type="EMBL" id="MBC5842305.1"/>
    </source>
</evidence>
<reference evidence="2 3" key="1">
    <citation type="submission" date="2020-08" db="EMBL/GenBank/DDBJ databases">
        <title>Description of novel Flavobacterium F-380 isolate.</title>
        <authorList>
            <person name="Saticioglu I.B."/>
            <person name="Duman M."/>
            <person name="Altun S."/>
        </authorList>
    </citation>
    <scope>NUCLEOTIDE SEQUENCE [LARGE SCALE GENOMIC DNA]</scope>
    <source>
        <strain evidence="2 3">F-380</strain>
    </source>
</reference>
<protein>
    <submittedName>
        <fullName evidence="2">GreA/GreB family elongation factor</fullName>
    </submittedName>
</protein>
<keyword evidence="2" id="KW-0648">Protein biosynthesis</keyword>
<dbReference type="InterPro" id="IPR001437">
    <property type="entry name" value="Tscrpt_elong_fac_GreA/B_C"/>
</dbReference>
<sequence length="130" mass="14418">MKYGQLIVDKKEQGLLLRSIANAHSIEDASYAASLKKLKLELLTAKILESQKMPQDVIRFNSEITITTSGGSEQSFQIVIPEKSDITNRKISILSPMALALFGYAQGDILEWVFPSGIKNIAIIDVRQPQ</sequence>
<accession>A0ABR7J9X6</accession>
<feature type="domain" description="Transcription elongation factor GreA/GreB C-terminal" evidence="1">
    <location>
        <begin position="54"/>
        <end position="127"/>
    </location>
</feature>
<keyword evidence="3" id="KW-1185">Reference proteome</keyword>
<dbReference type="InterPro" id="IPR036953">
    <property type="entry name" value="GreA/GreB_C_sf"/>
</dbReference>
<gene>
    <name evidence="2" type="ORF">H8R23_12890</name>
</gene>
<dbReference type="RefSeq" id="WP_187010800.1">
    <property type="nucleotide sequence ID" value="NZ_JACRUI010000004.1"/>
</dbReference>
<dbReference type="GO" id="GO:0003746">
    <property type="term" value="F:translation elongation factor activity"/>
    <property type="evidence" value="ECO:0007669"/>
    <property type="project" value="UniProtKB-KW"/>
</dbReference>
<dbReference type="Gene3D" id="3.10.50.30">
    <property type="entry name" value="Transcription elongation factor, GreA/GreB, C-terminal domain"/>
    <property type="match status" value="1"/>
</dbReference>
<dbReference type="EMBL" id="JACRUJ010000004">
    <property type="protein sequence ID" value="MBC5842305.1"/>
    <property type="molecule type" value="Genomic_DNA"/>
</dbReference>
<name>A0ABR7J9X6_9FLAO</name>
<evidence type="ECO:0000259" key="1">
    <source>
        <dbReference type="Pfam" id="PF01272"/>
    </source>
</evidence>
<dbReference type="Proteomes" id="UP000629963">
    <property type="component" value="Unassembled WGS sequence"/>
</dbReference>
<keyword evidence="2" id="KW-0251">Elongation factor</keyword>
<dbReference type="PANTHER" id="PTHR30437">
    <property type="entry name" value="TRANSCRIPTION ELONGATION FACTOR GREA"/>
    <property type="match status" value="1"/>
</dbReference>
<organism evidence="2 3">
    <name type="scientific">Flavobacterium kayseriense</name>
    <dbReference type="NCBI Taxonomy" id="2764714"/>
    <lineage>
        <taxon>Bacteria</taxon>
        <taxon>Pseudomonadati</taxon>
        <taxon>Bacteroidota</taxon>
        <taxon>Flavobacteriia</taxon>
        <taxon>Flavobacteriales</taxon>
        <taxon>Flavobacteriaceae</taxon>
        <taxon>Flavobacterium</taxon>
    </lineage>
</organism>
<dbReference type="SUPFAM" id="SSF54534">
    <property type="entry name" value="FKBP-like"/>
    <property type="match status" value="1"/>
</dbReference>
<dbReference type="Pfam" id="PF01272">
    <property type="entry name" value="GreA_GreB"/>
    <property type="match status" value="1"/>
</dbReference>